<dbReference type="KEGG" id="cvn:111103172"/>
<evidence type="ECO:0000313" key="5">
    <source>
        <dbReference type="RefSeq" id="XP_022291939.1"/>
    </source>
</evidence>
<gene>
    <name evidence="5" type="primary">LOC111103172</name>
</gene>
<dbReference type="AlphaFoldDB" id="A0A8B8AP71"/>
<keyword evidence="2" id="KW-0472">Membrane</keyword>
<feature type="compositionally biased region" description="Low complexity" evidence="1">
    <location>
        <begin position="346"/>
        <end position="360"/>
    </location>
</feature>
<sequence length="371" mass="40657">MNVTLLLIVLWIESVVNATTRLIIDASNCDGPQKTVIDDAKNKPNITSHCNCTIKSNFSGDLIIASNDTCSPGFYVFDDNGFNETICDHKRAHFCKPVNQGDKLKLALINKSSSQSENPGDIVRIYANKAGNGLFSVTCGAASDSNTKATRPTFVTGTIEAQDIGHVNVLKGLPTRPAINNVTPVTEQDTHDHNLNASKPEFPYMYAVAAGCIVVVVALIIFLFCVRRKTRARKTGKEETDEARTFDNTTDDTENPENVDSNEQRQLPDNPLYQSYQVNDDGGYSTCGIESIAQMEQLPDNPLYHSHQENGDKDDSKQNNGKDAGTLSLKDSNAVYAQPNKLAKVSNSNQDNSNESQNENVYAQVNKTKET</sequence>
<name>A0A8B8AP71_CRAVI</name>
<accession>A0A8B8AP71</accession>
<feature type="compositionally biased region" description="Polar residues" evidence="1">
    <location>
        <begin position="361"/>
        <end position="371"/>
    </location>
</feature>
<dbReference type="OrthoDB" id="6217028at2759"/>
<proteinExistence type="predicted"/>
<feature type="transmembrane region" description="Helical" evidence="2">
    <location>
        <begin position="204"/>
        <end position="226"/>
    </location>
</feature>
<evidence type="ECO:0000313" key="4">
    <source>
        <dbReference type="Proteomes" id="UP000694844"/>
    </source>
</evidence>
<feature type="compositionally biased region" description="Polar residues" evidence="1">
    <location>
        <begin position="258"/>
        <end position="278"/>
    </location>
</feature>
<reference evidence="5" key="1">
    <citation type="submission" date="2025-08" db="UniProtKB">
        <authorList>
            <consortium name="RefSeq"/>
        </authorList>
    </citation>
    <scope>IDENTIFICATION</scope>
    <source>
        <tissue evidence="5">Whole sample</tissue>
    </source>
</reference>
<evidence type="ECO:0000256" key="1">
    <source>
        <dbReference type="SAM" id="MobiDB-lite"/>
    </source>
</evidence>
<keyword evidence="2" id="KW-1133">Transmembrane helix</keyword>
<dbReference type="Proteomes" id="UP000694844">
    <property type="component" value="Chromosome 7"/>
</dbReference>
<feature type="compositionally biased region" description="Basic and acidic residues" evidence="1">
    <location>
        <begin position="306"/>
        <end position="317"/>
    </location>
</feature>
<feature type="signal peptide" evidence="3">
    <location>
        <begin position="1"/>
        <end position="18"/>
    </location>
</feature>
<protein>
    <submittedName>
        <fullName evidence="5">Uncharacterized protein LOC111103172 isoform X1</fullName>
    </submittedName>
</protein>
<evidence type="ECO:0000256" key="2">
    <source>
        <dbReference type="SAM" id="Phobius"/>
    </source>
</evidence>
<keyword evidence="2" id="KW-0812">Transmembrane</keyword>
<evidence type="ECO:0000256" key="3">
    <source>
        <dbReference type="SAM" id="SignalP"/>
    </source>
</evidence>
<dbReference type="GeneID" id="111103172"/>
<organism evidence="4 5">
    <name type="scientific">Crassostrea virginica</name>
    <name type="common">Eastern oyster</name>
    <dbReference type="NCBI Taxonomy" id="6565"/>
    <lineage>
        <taxon>Eukaryota</taxon>
        <taxon>Metazoa</taxon>
        <taxon>Spiralia</taxon>
        <taxon>Lophotrochozoa</taxon>
        <taxon>Mollusca</taxon>
        <taxon>Bivalvia</taxon>
        <taxon>Autobranchia</taxon>
        <taxon>Pteriomorphia</taxon>
        <taxon>Ostreida</taxon>
        <taxon>Ostreoidea</taxon>
        <taxon>Ostreidae</taxon>
        <taxon>Crassostrea</taxon>
    </lineage>
</organism>
<feature type="region of interest" description="Disordered" evidence="1">
    <location>
        <begin position="301"/>
        <end position="371"/>
    </location>
</feature>
<feature type="compositionally biased region" description="Basic and acidic residues" evidence="1">
    <location>
        <begin position="235"/>
        <end position="245"/>
    </location>
</feature>
<feature type="region of interest" description="Disordered" evidence="1">
    <location>
        <begin position="233"/>
        <end position="280"/>
    </location>
</feature>
<dbReference type="RefSeq" id="XP_022291939.1">
    <property type="nucleotide sequence ID" value="XM_022436231.1"/>
</dbReference>
<keyword evidence="3" id="KW-0732">Signal</keyword>
<feature type="chain" id="PRO_5034836427" evidence="3">
    <location>
        <begin position="19"/>
        <end position="371"/>
    </location>
</feature>
<keyword evidence="4" id="KW-1185">Reference proteome</keyword>